<evidence type="ECO:0000313" key="11">
    <source>
        <dbReference type="EMBL" id="KAJ2851989.1"/>
    </source>
</evidence>
<dbReference type="OrthoDB" id="245989at2759"/>
<evidence type="ECO:0000256" key="5">
    <source>
        <dbReference type="ARBA" id="ARBA00022840"/>
    </source>
</evidence>
<dbReference type="PANTHER" id="PTHR19241">
    <property type="entry name" value="ATP-BINDING CASSETTE TRANSPORTER"/>
    <property type="match status" value="1"/>
</dbReference>
<name>A0A9W8ID32_9FUNG</name>
<feature type="transmembrane region" description="Helical" evidence="9">
    <location>
        <begin position="499"/>
        <end position="519"/>
    </location>
</feature>
<feature type="non-terminal residue" evidence="11">
    <location>
        <position position="1413"/>
    </location>
</feature>
<dbReference type="SMART" id="SM00382">
    <property type="entry name" value="AAA"/>
    <property type="match status" value="2"/>
</dbReference>
<feature type="transmembrane region" description="Helical" evidence="9">
    <location>
        <begin position="526"/>
        <end position="543"/>
    </location>
</feature>
<proteinExistence type="predicted"/>
<evidence type="ECO:0000256" key="3">
    <source>
        <dbReference type="ARBA" id="ARBA00022692"/>
    </source>
</evidence>
<dbReference type="GO" id="GO:0016020">
    <property type="term" value="C:membrane"/>
    <property type="evidence" value="ECO:0007669"/>
    <property type="project" value="UniProtKB-SubCell"/>
</dbReference>
<dbReference type="SUPFAM" id="SSF52540">
    <property type="entry name" value="P-loop containing nucleoside triphosphate hydrolases"/>
    <property type="match status" value="2"/>
</dbReference>
<keyword evidence="5 11" id="KW-0067">ATP-binding</keyword>
<sequence>MAALMNSGELSAKDSPTNGMFPPECEPEADMSFGEPLHVSVTRGTSRFESIQQSLSRQATADGDEEAAAGNAGETFELASWLKGRQRQNAPPFATRVGVAFDNLSVFGDNVKDRHIATLATPVWKLLKAATHGFGVCSMFKKNEEEHKQLLHGMTGVVKDGEMLLVLGRPGSGCSTLLRVLGNRRKEYKHIDGSVSYGGLTPEEVSKQYRGQVAYCAEDDDHYPMLTVKQTLEFAIECKMPSRHVLEDRAGYKKEFLDALLEMYGLRNCADTVIGDSFTRGVSGGERKRVSIAEQMAAGASVDIWDGSTRGLDSSTALDFVRSLRITTDVLHKATVASIYQASEDIYKLFDKVLVVDKGRQLYFGPTNEAVAYFESLGICKPARQTSADFLTGLTQLHERRVRPEYEGRAPETAEDFERIWVESSHYKALQQQVGEFGKLVERDERGDAIKAFVAQTKMGDGTSGLRSKSPYGTTFGYQLGRLLRRELNIVMGNRAEHAIVVFCYVAFAALVAVSFLRISDDSSSARIRGSLIFLILAFVALSEESGVAKAMTNRRVLAKHRQLAMYHPAALSLVQSLTDIPLVIVKCTLFAVVVYFATDLARSASHFFTFDLLLAVLCACMMAFFRLLGNLAPDIDMALTVSGVVLIFWVMLSNYLQTTPQMRVYFRWISYIDPLAYTFKALMANEFRDRQILCSGSSMVPSGPGFDNVAHQVCTLQGARPGQLYVHGRDYLAEGLHIFVDDRWKNFGAVAGFWGLFVCLGAVVVEFVHHGATSHSINIFKRRRPKVDLVTEDLVPSCSSKHSSVTADKSSPGTTFTWKYVNYTVPIKNDERQLLDSVSGYIKPGTLTALMGSSGAGKTTLLDSLSQRKTVGRLRGEMLMNGMPLPRSFRRSTGYAEQLDVHASLVTVREALRFSAYLRQPASVSDSEKNAYVERVIYLLDLARIADCLIGDPDSGEGISLEERKRLTIGIELVSKPKILFLDEPTSGLDAQASFKVVHLLRRLAAEGQTILCTIHQPSALLFEQFDRLLLLVRGGHAVYFGELGEDAQTLLQYFERNGAPKCSPTANPAEYILDAVNNPDIDWPQLWRDSPELASILVEIDQINQDSRVVKVINDDGDLRFARNRWHQICLVTRRMFLMYWRNLDYQLTNAALQIISAIVIGLAYLNLSDSASDLLNKTYACFLAACLNIFITNQVLPEFIRQRQYFFRENATNQYGSLAFILASVITELPFLIVTCSLFFVCFYWTAGLNSLSERIGYFYISYIVLGIYSMTLGQGIASVSTSVSMATMISPIFTTVFALFAGILIPYDLLPGIWRYTLYWLSPYQYWLDGIITNELHASQVRCRDSELFTFEPPAGMSCSAYAGKWVEQAIGYLHNPNATSACKYCQFNVGDQYYSSLNWSFDHRWRNF</sequence>
<dbReference type="InterPro" id="IPR034003">
    <property type="entry name" value="ABCG_PDR_2"/>
</dbReference>
<organism evidence="11 12">
    <name type="scientific">Coemansia brasiliensis</name>
    <dbReference type="NCBI Taxonomy" id="2650707"/>
    <lineage>
        <taxon>Eukaryota</taxon>
        <taxon>Fungi</taxon>
        <taxon>Fungi incertae sedis</taxon>
        <taxon>Zoopagomycota</taxon>
        <taxon>Kickxellomycotina</taxon>
        <taxon>Kickxellomycetes</taxon>
        <taxon>Kickxellales</taxon>
        <taxon>Kickxellaceae</taxon>
        <taxon>Coemansia</taxon>
    </lineage>
</organism>
<keyword evidence="3 9" id="KW-0812">Transmembrane</keyword>
<feature type="transmembrane region" description="Helical" evidence="9">
    <location>
        <begin position="581"/>
        <end position="599"/>
    </location>
</feature>
<keyword evidence="6 9" id="KW-1133">Transmembrane helix</keyword>
<feature type="domain" description="ABC transporter" evidence="10">
    <location>
        <begin position="819"/>
        <end position="1061"/>
    </location>
</feature>
<dbReference type="InterPro" id="IPR003593">
    <property type="entry name" value="AAA+_ATPase"/>
</dbReference>
<feature type="transmembrane region" description="Helical" evidence="9">
    <location>
        <begin position="1260"/>
        <end position="1281"/>
    </location>
</feature>
<evidence type="ECO:0000256" key="9">
    <source>
        <dbReference type="SAM" id="Phobius"/>
    </source>
</evidence>
<dbReference type="Pfam" id="PF06422">
    <property type="entry name" value="PDR_CDR"/>
    <property type="match status" value="1"/>
</dbReference>
<dbReference type="InterPro" id="IPR034001">
    <property type="entry name" value="ABCG_PDR_1"/>
</dbReference>
<feature type="transmembrane region" description="Helical" evidence="9">
    <location>
        <begin position="1182"/>
        <end position="1199"/>
    </location>
</feature>
<dbReference type="GO" id="GO:0140359">
    <property type="term" value="F:ABC-type transporter activity"/>
    <property type="evidence" value="ECO:0007669"/>
    <property type="project" value="InterPro"/>
</dbReference>
<feature type="transmembrane region" description="Helical" evidence="9">
    <location>
        <begin position="611"/>
        <end position="630"/>
    </location>
</feature>
<evidence type="ECO:0000256" key="2">
    <source>
        <dbReference type="ARBA" id="ARBA00022448"/>
    </source>
</evidence>
<evidence type="ECO:0000256" key="6">
    <source>
        <dbReference type="ARBA" id="ARBA00022989"/>
    </source>
</evidence>
<dbReference type="PROSITE" id="PS50893">
    <property type="entry name" value="ABC_TRANSPORTER_2"/>
    <property type="match status" value="2"/>
</dbReference>
<accession>A0A9W8ID32</accession>
<dbReference type="CDD" id="cd03233">
    <property type="entry name" value="ABCG_PDR_domain1"/>
    <property type="match status" value="1"/>
</dbReference>
<dbReference type="InterPro" id="IPR013525">
    <property type="entry name" value="ABC2_TM"/>
</dbReference>
<feature type="transmembrane region" description="Helical" evidence="9">
    <location>
        <begin position="636"/>
        <end position="657"/>
    </location>
</feature>
<dbReference type="Pfam" id="PF00005">
    <property type="entry name" value="ABC_tran"/>
    <property type="match status" value="2"/>
</dbReference>
<feature type="transmembrane region" description="Helical" evidence="9">
    <location>
        <begin position="1153"/>
        <end position="1170"/>
    </location>
</feature>
<evidence type="ECO:0000256" key="7">
    <source>
        <dbReference type="ARBA" id="ARBA00023136"/>
    </source>
</evidence>
<feature type="region of interest" description="Disordered" evidence="8">
    <location>
        <begin position="1"/>
        <end position="20"/>
    </location>
</feature>
<dbReference type="CDD" id="cd03232">
    <property type="entry name" value="ABCG_PDR_domain2"/>
    <property type="match status" value="1"/>
</dbReference>
<evidence type="ECO:0000256" key="4">
    <source>
        <dbReference type="ARBA" id="ARBA00022741"/>
    </source>
</evidence>
<gene>
    <name evidence="11" type="primary">SNQ2_1</name>
    <name evidence="11" type="ORF">IWW36_000568</name>
</gene>
<evidence type="ECO:0000313" key="12">
    <source>
        <dbReference type="Proteomes" id="UP001139887"/>
    </source>
</evidence>
<dbReference type="InterPro" id="IPR017871">
    <property type="entry name" value="ABC_transporter-like_CS"/>
</dbReference>
<feature type="transmembrane region" description="Helical" evidence="9">
    <location>
        <begin position="748"/>
        <end position="769"/>
    </location>
</feature>
<dbReference type="FunFam" id="3.40.50.300:FF:000054">
    <property type="entry name" value="ABC multidrug transporter atrF"/>
    <property type="match status" value="1"/>
</dbReference>
<dbReference type="Pfam" id="PF01061">
    <property type="entry name" value="ABC2_membrane"/>
    <property type="match status" value="2"/>
</dbReference>
<dbReference type="Proteomes" id="UP001139887">
    <property type="component" value="Unassembled WGS sequence"/>
</dbReference>
<keyword evidence="7 9" id="KW-0472">Membrane</keyword>
<dbReference type="Gene3D" id="3.40.50.300">
    <property type="entry name" value="P-loop containing nucleotide triphosphate hydrolases"/>
    <property type="match status" value="2"/>
</dbReference>
<keyword evidence="12" id="KW-1185">Reference proteome</keyword>
<evidence type="ECO:0000256" key="8">
    <source>
        <dbReference type="SAM" id="MobiDB-lite"/>
    </source>
</evidence>
<keyword evidence="4" id="KW-0547">Nucleotide-binding</keyword>
<comment type="caution">
    <text evidence="11">The sequence shown here is derived from an EMBL/GenBank/DDBJ whole genome shotgun (WGS) entry which is preliminary data.</text>
</comment>
<evidence type="ECO:0000256" key="1">
    <source>
        <dbReference type="ARBA" id="ARBA00004141"/>
    </source>
</evidence>
<dbReference type="PROSITE" id="PS00211">
    <property type="entry name" value="ABC_TRANSPORTER_1"/>
    <property type="match status" value="1"/>
</dbReference>
<dbReference type="EMBL" id="JANBUW010000006">
    <property type="protein sequence ID" value="KAJ2851989.1"/>
    <property type="molecule type" value="Genomic_DNA"/>
</dbReference>
<feature type="domain" description="ABC transporter" evidence="10">
    <location>
        <begin position="134"/>
        <end position="383"/>
    </location>
</feature>
<reference evidence="11" key="1">
    <citation type="submission" date="2022-07" db="EMBL/GenBank/DDBJ databases">
        <title>Phylogenomic reconstructions and comparative analyses of Kickxellomycotina fungi.</title>
        <authorList>
            <person name="Reynolds N.K."/>
            <person name="Stajich J.E."/>
            <person name="Barry K."/>
            <person name="Grigoriev I.V."/>
            <person name="Crous P."/>
            <person name="Smith M.E."/>
        </authorList>
    </citation>
    <scope>NUCLEOTIDE SEQUENCE</scope>
    <source>
        <strain evidence="11">NRRL 1566</strain>
    </source>
</reference>
<feature type="transmembrane region" description="Helical" evidence="9">
    <location>
        <begin position="1287"/>
        <end position="1309"/>
    </location>
</feature>
<dbReference type="GO" id="GO:0016887">
    <property type="term" value="F:ATP hydrolysis activity"/>
    <property type="evidence" value="ECO:0007669"/>
    <property type="project" value="InterPro"/>
</dbReference>
<evidence type="ECO:0000259" key="10">
    <source>
        <dbReference type="PROSITE" id="PS50893"/>
    </source>
</evidence>
<dbReference type="InterPro" id="IPR010929">
    <property type="entry name" value="PDR_CDR_ABC"/>
</dbReference>
<dbReference type="InterPro" id="IPR027417">
    <property type="entry name" value="P-loop_NTPase"/>
</dbReference>
<comment type="subcellular location">
    <subcellularLocation>
        <location evidence="1">Membrane</location>
        <topology evidence="1">Multi-pass membrane protein</topology>
    </subcellularLocation>
</comment>
<protein>
    <submittedName>
        <fullName evidence="11">ATP-binding cassette transporter snq2</fullName>
    </submittedName>
</protein>
<dbReference type="GO" id="GO:0005524">
    <property type="term" value="F:ATP binding"/>
    <property type="evidence" value="ECO:0007669"/>
    <property type="project" value="UniProtKB-KW"/>
</dbReference>
<dbReference type="InterPro" id="IPR003439">
    <property type="entry name" value="ABC_transporter-like_ATP-bd"/>
</dbReference>
<keyword evidence="2" id="KW-0813">Transport</keyword>
<feature type="transmembrane region" description="Helical" evidence="9">
    <location>
        <begin position="1219"/>
        <end position="1248"/>
    </location>
</feature>